<keyword evidence="7 11" id="KW-0067">ATP-binding</keyword>
<evidence type="ECO:0000256" key="7">
    <source>
        <dbReference type="ARBA" id="ARBA00022840"/>
    </source>
</evidence>
<evidence type="ECO:0000256" key="8">
    <source>
        <dbReference type="ARBA" id="ARBA00022967"/>
    </source>
</evidence>
<evidence type="ECO:0000313" key="11">
    <source>
        <dbReference type="EMBL" id="CUQ86791.1"/>
    </source>
</evidence>
<dbReference type="EC" id="3.6.3.17" evidence="11"/>
<dbReference type="GO" id="GO:0016887">
    <property type="term" value="F:ATP hydrolysis activity"/>
    <property type="evidence" value="ECO:0007669"/>
    <property type="project" value="InterPro"/>
</dbReference>
<dbReference type="SMART" id="SM00382">
    <property type="entry name" value="AAA"/>
    <property type="match status" value="2"/>
</dbReference>
<evidence type="ECO:0000256" key="1">
    <source>
        <dbReference type="ARBA" id="ARBA00004202"/>
    </source>
</evidence>
<evidence type="ECO:0000256" key="4">
    <source>
        <dbReference type="ARBA" id="ARBA00022597"/>
    </source>
</evidence>
<keyword evidence="4" id="KW-0762">Sugar transport</keyword>
<dbReference type="RefSeq" id="WP_055146020.1">
    <property type="nucleotide sequence ID" value="NZ_CZBS01000003.1"/>
</dbReference>
<dbReference type="PROSITE" id="PS50893">
    <property type="entry name" value="ABC_TRANSPORTER_2"/>
    <property type="match status" value="2"/>
</dbReference>
<dbReference type="EMBL" id="CZBX01000006">
    <property type="protein sequence ID" value="CUQ86791.1"/>
    <property type="molecule type" value="Genomic_DNA"/>
</dbReference>
<evidence type="ECO:0000256" key="6">
    <source>
        <dbReference type="ARBA" id="ARBA00022741"/>
    </source>
</evidence>
<dbReference type="CDD" id="cd03215">
    <property type="entry name" value="ABC_Carb_Monos_II"/>
    <property type="match status" value="1"/>
</dbReference>
<accession>A0A174YJ88</accession>
<dbReference type="InterPro" id="IPR003593">
    <property type="entry name" value="AAA+_ATPase"/>
</dbReference>
<dbReference type="InterPro" id="IPR017871">
    <property type="entry name" value="ABC_transporter-like_CS"/>
</dbReference>
<evidence type="ECO:0000256" key="5">
    <source>
        <dbReference type="ARBA" id="ARBA00022737"/>
    </source>
</evidence>
<dbReference type="PANTHER" id="PTHR43790:SF3">
    <property type="entry name" value="D-ALLOSE IMPORT ATP-BINDING PROTEIN ALSA-RELATED"/>
    <property type="match status" value="1"/>
</dbReference>
<organism evidence="11 12">
    <name type="scientific">[Ruminococcus] torques</name>
    <dbReference type="NCBI Taxonomy" id="33039"/>
    <lineage>
        <taxon>Bacteria</taxon>
        <taxon>Bacillati</taxon>
        <taxon>Bacillota</taxon>
        <taxon>Clostridia</taxon>
        <taxon>Lachnospirales</taxon>
        <taxon>Lachnospiraceae</taxon>
        <taxon>Mediterraneibacter</taxon>
    </lineage>
</organism>
<keyword evidence="6" id="KW-0547">Nucleotide-binding</keyword>
<dbReference type="OrthoDB" id="9771863at2"/>
<dbReference type="Pfam" id="PF00005">
    <property type="entry name" value="ABC_tran"/>
    <property type="match status" value="2"/>
</dbReference>
<evidence type="ECO:0000256" key="9">
    <source>
        <dbReference type="ARBA" id="ARBA00023136"/>
    </source>
</evidence>
<dbReference type="InterPro" id="IPR003439">
    <property type="entry name" value="ABC_transporter-like_ATP-bd"/>
</dbReference>
<dbReference type="PROSITE" id="PS00211">
    <property type="entry name" value="ABC_TRANSPORTER_1"/>
    <property type="match status" value="1"/>
</dbReference>
<dbReference type="Proteomes" id="UP000078383">
    <property type="component" value="Unassembled WGS sequence"/>
</dbReference>
<keyword evidence="11" id="KW-0378">Hydrolase</keyword>
<gene>
    <name evidence="11" type="primary">rbsA_1</name>
    <name evidence="11" type="ORF">ERS852502_01415</name>
</gene>
<reference evidence="11 12" key="1">
    <citation type="submission" date="2015-09" db="EMBL/GenBank/DDBJ databases">
        <authorList>
            <consortium name="Pathogen Informatics"/>
        </authorList>
    </citation>
    <scope>NUCLEOTIDE SEQUENCE [LARGE SCALE GENOMIC DNA]</scope>
    <source>
        <strain evidence="11 12">2789STDY5834889</strain>
    </source>
</reference>
<sequence>MSDYILELKGITKIFPGVKALNNVQFQLKKGEVHALMGENGAGKSTFIKVITGVHKAEEGEMFLEGKKVDFKGPKDAQAAGIAAVYQHPTSYPDLTVAENIFMGHEIVKNGMIQWREMNKQATALLKQLDADFKSTDEMGALSVAQQQMVEIAKALSTNAKIIILDEPTAALTKNESEKLYKIVDKLKENQVSIIFISHRFEDMYRLATRVTVFRDSQYIGSYDVDGITNADLIKAMVGREISDLFPKPDVQLGDEVLRVEKLSRTGFYKDVSFSVRAGEIVGLTGLVGAGRTEVVESVCGITRPDSGKVYLEGKPVHIKKPIDAMKKGIILLPEDRQKQGLIMSWGLGQNVTLPTMGKYAKCGFNDNKKERDLAKQLLEEVDTKAVTIFDPASSLSGGNQQKVVVAKALSQEMKVVIMDEPTKGVDVGAKAEIYQIMGNLAKQGYGIVLISSEMPEILGMSDRIVIMCNGKVTGELNKDEATQEGILELAMEKSK</sequence>
<feature type="domain" description="ABC transporter" evidence="10">
    <location>
        <begin position="251"/>
        <end position="495"/>
    </location>
</feature>
<keyword evidence="3" id="KW-1003">Cell membrane</keyword>
<dbReference type="InterPro" id="IPR050107">
    <property type="entry name" value="ABC_carbohydrate_import_ATPase"/>
</dbReference>
<dbReference type="PANTHER" id="PTHR43790">
    <property type="entry name" value="CARBOHYDRATE TRANSPORT ATP-BINDING PROTEIN MG119-RELATED"/>
    <property type="match status" value="1"/>
</dbReference>
<keyword evidence="5" id="KW-0677">Repeat</keyword>
<evidence type="ECO:0000256" key="3">
    <source>
        <dbReference type="ARBA" id="ARBA00022475"/>
    </source>
</evidence>
<dbReference type="InterPro" id="IPR027417">
    <property type="entry name" value="P-loop_NTPase"/>
</dbReference>
<dbReference type="SUPFAM" id="SSF52540">
    <property type="entry name" value="P-loop containing nucleoside triphosphate hydrolases"/>
    <property type="match status" value="2"/>
</dbReference>
<dbReference type="Gene3D" id="3.40.50.300">
    <property type="entry name" value="P-loop containing nucleotide triphosphate hydrolases"/>
    <property type="match status" value="2"/>
</dbReference>
<feature type="domain" description="ABC transporter" evidence="10">
    <location>
        <begin position="6"/>
        <end position="241"/>
    </location>
</feature>
<keyword evidence="9" id="KW-0472">Membrane</keyword>
<name>A0A174YJ88_9FIRM</name>
<evidence type="ECO:0000259" key="10">
    <source>
        <dbReference type="PROSITE" id="PS50893"/>
    </source>
</evidence>
<protein>
    <submittedName>
        <fullName evidence="11">Ribose import ATP-binding protein RbsA</fullName>
        <ecNumber evidence="11">3.6.3.17</ecNumber>
    </submittedName>
</protein>
<dbReference type="CDD" id="cd03216">
    <property type="entry name" value="ABC_Carb_Monos_I"/>
    <property type="match status" value="1"/>
</dbReference>
<proteinExistence type="predicted"/>
<evidence type="ECO:0000256" key="2">
    <source>
        <dbReference type="ARBA" id="ARBA00022448"/>
    </source>
</evidence>
<keyword evidence="8" id="KW-1278">Translocase</keyword>
<evidence type="ECO:0000313" key="12">
    <source>
        <dbReference type="Proteomes" id="UP000078383"/>
    </source>
</evidence>
<dbReference type="FunFam" id="3.40.50.300:FF:000127">
    <property type="entry name" value="Ribose import ATP-binding protein RbsA"/>
    <property type="match status" value="1"/>
</dbReference>
<keyword evidence="2" id="KW-0813">Transport</keyword>
<comment type="subcellular location">
    <subcellularLocation>
        <location evidence="1">Cell membrane</location>
        <topology evidence="1">Peripheral membrane protein</topology>
    </subcellularLocation>
</comment>
<dbReference type="GO" id="GO:0005886">
    <property type="term" value="C:plasma membrane"/>
    <property type="evidence" value="ECO:0007669"/>
    <property type="project" value="UniProtKB-SubCell"/>
</dbReference>
<dbReference type="GO" id="GO:0005524">
    <property type="term" value="F:ATP binding"/>
    <property type="evidence" value="ECO:0007669"/>
    <property type="project" value="UniProtKB-KW"/>
</dbReference>
<dbReference type="AlphaFoldDB" id="A0A174YJ88"/>